<dbReference type="InterPro" id="IPR025662">
    <property type="entry name" value="Sigma_54_int_dom_ATP-bd_1"/>
</dbReference>
<feature type="domain" description="Sigma-54 factor interaction" evidence="7">
    <location>
        <begin position="119"/>
        <end position="348"/>
    </location>
</feature>
<dbReference type="InterPro" id="IPR002078">
    <property type="entry name" value="Sigma_54_int"/>
</dbReference>
<sequence length="441" mass="48555">MRILIIGSLSDELGKAAKIVLARGACVDHAETNTHAIKKICSCGDYKFIICSVKENISNLIESLKQERIAVPVIACGPEDPVIAADAIANGAEDYIPLPPDPDIIAAFLQDASNEKTIFHTVDPVMKKLLKQVDKIAASGASVLVTGESGTGKEIIARYIHLQSKRATGPFIALNCAALPETLVESELFGHERGAFSGATARRIGRFEAANHGTLLLDEISEMDIRLQAKLLRAIQEREIDRLGGNAPVPVDVRIIATSNRNLLAEIKAQKFREDLYFRLNVVSIKIPPLRDRVMDIPYLANHFSLYYSKINALPPKTISEDALEKLKHYRWPGNVRELENTVHRAVVVSSGDIIDIDCFDLPEMQSEKNSQEHSLSSWVGYRVDEVEQALIIETLSHTDGNRTQAASILGISIRALRNKLREYAGQGVAVPPPYQSLTEI</sequence>
<evidence type="ECO:0000256" key="5">
    <source>
        <dbReference type="ARBA" id="ARBA00023125"/>
    </source>
</evidence>
<dbReference type="Gene3D" id="3.40.50.300">
    <property type="entry name" value="P-loop containing nucleotide triphosphate hydrolases"/>
    <property type="match status" value="1"/>
</dbReference>
<evidence type="ECO:0000256" key="2">
    <source>
        <dbReference type="ARBA" id="ARBA00022840"/>
    </source>
</evidence>
<evidence type="ECO:0000313" key="8">
    <source>
        <dbReference type="EMBL" id="MCE0744548.1"/>
    </source>
</evidence>
<name>A0ABS8VU82_9PROT</name>
<dbReference type="InterPro" id="IPR003593">
    <property type="entry name" value="AAA+_ATPase"/>
</dbReference>
<dbReference type="PROSITE" id="PS50045">
    <property type="entry name" value="SIGMA54_INTERACT_4"/>
    <property type="match status" value="1"/>
</dbReference>
<evidence type="ECO:0000256" key="4">
    <source>
        <dbReference type="ARBA" id="ARBA00023015"/>
    </source>
</evidence>
<gene>
    <name evidence="8" type="ORF">LWC05_11700</name>
</gene>
<dbReference type="PANTHER" id="PTHR32071:SF21">
    <property type="entry name" value="TRANSCRIPTIONAL REGULATORY PROTEIN FLGR"/>
    <property type="match status" value="1"/>
</dbReference>
<dbReference type="InterPro" id="IPR009057">
    <property type="entry name" value="Homeodomain-like_sf"/>
</dbReference>
<proteinExistence type="predicted"/>
<keyword evidence="9" id="KW-1185">Reference proteome</keyword>
<comment type="caution">
    <text evidence="8">The sequence shown here is derived from an EMBL/GenBank/DDBJ whole genome shotgun (WGS) entry which is preliminary data.</text>
</comment>
<dbReference type="SUPFAM" id="SSF52172">
    <property type="entry name" value="CheY-like"/>
    <property type="match status" value="1"/>
</dbReference>
<reference evidence="8 9" key="1">
    <citation type="submission" date="2021-12" db="EMBL/GenBank/DDBJ databases">
        <title>Genome sequence of Acetobacter sicerae DmPark20a_162.</title>
        <authorList>
            <person name="Chaston J.M."/>
        </authorList>
    </citation>
    <scope>NUCLEOTIDE SEQUENCE [LARGE SCALE GENOMIC DNA]</scope>
    <source>
        <strain evidence="8 9">DmPark20a_162</strain>
    </source>
</reference>
<dbReference type="InterPro" id="IPR027417">
    <property type="entry name" value="P-loop_NTPase"/>
</dbReference>
<dbReference type="InterPro" id="IPR058031">
    <property type="entry name" value="AAA_lid_NorR"/>
</dbReference>
<dbReference type="PRINTS" id="PR01590">
    <property type="entry name" value="HTHFIS"/>
</dbReference>
<dbReference type="Gene3D" id="1.10.10.60">
    <property type="entry name" value="Homeodomain-like"/>
    <property type="match status" value="1"/>
</dbReference>
<evidence type="ECO:0000256" key="1">
    <source>
        <dbReference type="ARBA" id="ARBA00022741"/>
    </source>
</evidence>
<dbReference type="SMART" id="SM00382">
    <property type="entry name" value="AAA"/>
    <property type="match status" value="1"/>
</dbReference>
<dbReference type="PROSITE" id="PS00675">
    <property type="entry name" value="SIGMA54_INTERACT_1"/>
    <property type="match status" value="1"/>
</dbReference>
<dbReference type="InterPro" id="IPR002197">
    <property type="entry name" value="HTH_Fis"/>
</dbReference>
<accession>A0ABS8VU82</accession>
<keyword evidence="4" id="KW-0805">Transcription regulation</keyword>
<keyword evidence="5" id="KW-0238">DNA-binding</keyword>
<dbReference type="PROSITE" id="PS00688">
    <property type="entry name" value="SIGMA54_INTERACT_3"/>
    <property type="match status" value="1"/>
</dbReference>
<dbReference type="SUPFAM" id="SSF46689">
    <property type="entry name" value="Homeodomain-like"/>
    <property type="match status" value="1"/>
</dbReference>
<dbReference type="PANTHER" id="PTHR32071">
    <property type="entry name" value="TRANSCRIPTIONAL REGULATORY PROTEIN"/>
    <property type="match status" value="1"/>
</dbReference>
<organism evidence="8 9">
    <name type="scientific">Acetobacter sicerae</name>
    <dbReference type="NCBI Taxonomy" id="85325"/>
    <lineage>
        <taxon>Bacteria</taxon>
        <taxon>Pseudomonadati</taxon>
        <taxon>Pseudomonadota</taxon>
        <taxon>Alphaproteobacteria</taxon>
        <taxon>Acetobacterales</taxon>
        <taxon>Acetobacteraceae</taxon>
        <taxon>Acetobacter</taxon>
    </lineage>
</organism>
<evidence type="ECO:0000256" key="3">
    <source>
        <dbReference type="ARBA" id="ARBA00023012"/>
    </source>
</evidence>
<dbReference type="EMBL" id="JAJSOJ010000040">
    <property type="protein sequence ID" value="MCE0744548.1"/>
    <property type="molecule type" value="Genomic_DNA"/>
</dbReference>
<dbReference type="Pfam" id="PF25601">
    <property type="entry name" value="AAA_lid_14"/>
    <property type="match status" value="1"/>
</dbReference>
<dbReference type="Pfam" id="PF00158">
    <property type="entry name" value="Sigma54_activat"/>
    <property type="match status" value="1"/>
</dbReference>
<keyword evidence="1" id="KW-0547">Nucleotide-binding</keyword>
<evidence type="ECO:0000313" key="9">
    <source>
        <dbReference type="Proteomes" id="UP001521074"/>
    </source>
</evidence>
<evidence type="ECO:0000256" key="6">
    <source>
        <dbReference type="ARBA" id="ARBA00023163"/>
    </source>
</evidence>
<dbReference type="SUPFAM" id="SSF52540">
    <property type="entry name" value="P-loop containing nucleoside triphosphate hydrolases"/>
    <property type="match status" value="1"/>
</dbReference>
<dbReference type="InterPro" id="IPR025944">
    <property type="entry name" value="Sigma_54_int_dom_CS"/>
</dbReference>
<keyword evidence="6" id="KW-0804">Transcription</keyword>
<evidence type="ECO:0000259" key="7">
    <source>
        <dbReference type="PROSITE" id="PS50045"/>
    </source>
</evidence>
<dbReference type="InterPro" id="IPR011006">
    <property type="entry name" value="CheY-like_superfamily"/>
</dbReference>
<dbReference type="Gene3D" id="1.10.8.60">
    <property type="match status" value="1"/>
</dbReference>
<dbReference type="CDD" id="cd00009">
    <property type="entry name" value="AAA"/>
    <property type="match status" value="1"/>
</dbReference>
<keyword evidence="2" id="KW-0067">ATP-binding</keyword>
<protein>
    <submittedName>
        <fullName evidence="8">Sigma-54 dependent transcriptional regulator</fullName>
    </submittedName>
</protein>
<dbReference type="Pfam" id="PF02954">
    <property type="entry name" value="HTH_8"/>
    <property type="match status" value="1"/>
</dbReference>
<dbReference type="RefSeq" id="WP_232878354.1">
    <property type="nucleotide sequence ID" value="NZ_JAJSOJ010000040.1"/>
</dbReference>
<keyword evidence="3" id="KW-0902">Two-component regulatory system</keyword>
<dbReference type="Proteomes" id="UP001521074">
    <property type="component" value="Unassembled WGS sequence"/>
</dbReference>